<dbReference type="PANTHER" id="PTHR30272">
    <property type="entry name" value="3-HYDROXYACYL-[ACYL-CARRIER-PROTEIN] DEHYDRATASE"/>
    <property type="match status" value="1"/>
</dbReference>
<dbReference type="eggNOG" id="COG0764">
    <property type="taxonomic scope" value="Bacteria"/>
</dbReference>
<dbReference type="STRING" id="29448.QU41_34610"/>
<evidence type="ECO:0000313" key="4">
    <source>
        <dbReference type="Proteomes" id="UP000673383"/>
    </source>
</evidence>
<dbReference type="SUPFAM" id="SSF54637">
    <property type="entry name" value="Thioesterase/thiol ester dehydrase-isomerase"/>
    <property type="match status" value="1"/>
</dbReference>
<proteinExistence type="predicted"/>
<keyword evidence="5" id="KW-1185">Reference proteome</keyword>
<organism evidence="2 4">
    <name type="scientific">Bradyrhizobium elkanii</name>
    <dbReference type="NCBI Taxonomy" id="29448"/>
    <lineage>
        <taxon>Bacteria</taxon>
        <taxon>Pseudomonadati</taxon>
        <taxon>Pseudomonadota</taxon>
        <taxon>Alphaproteobacteria</taxon>
        <taxon>Hyphomicrobiales</taxon>
        <taxon>Nitrobacteraceae</taxon>
        <taxon>Bradyrhizobium</taxon>
    </lineage>
</organism>
<sequence>MQLEIFQLIDRIVDLNLDARTIVVEADVPPDSHSVFAGHFPGYPIMPGVLLTEAMAQSSGWLILGLTKFERMPFLAMVKEAKMRGFVSPGSLLTIEAKIEHEGSGFAVTSAKVRVGKELKCNAELTFRHIPFPSPDLRVHMDAMATKIGFPQQAMSHG</sequence>
<dbReference type="Proteomes" id="UP000673383">
    <property type="component" value="Unassembled WGS sequence"/>
</dbReference>
<dbReference type="OrthoDB" id="9812462at2"/>
<dbReference type="Proteomes" id="UP001565471">
    <property type="component" value="Unassembled WGS sequence"/>
</dbReference>
<dbReference type="RefSeq" id="WP_016848425.1">
    <property type="nucleotide sequence ID" value="NZ_BJNL01000001.1"/>
</dbReference>
<dbReference type="Gene3D" id="3.10.129.10">
    <property type="entry name" value="Hotdog Thioesterase"/>
    <property type="match status" value="1"/>
</dbReference>
<protein>
    <submittedName>
        <fullName evidence="2">3-hydroxyacyl-[acyl-carrier-protein] dehydratase</fullName>
        <ecNumber evidence="2">4.2.1.59</ecNumber>
    </submittedName>
</protein>
<dbReference type="AlphaFoldDB" id="A0A1E3EMZ6"/>
<evidence type="ECO:0000313" key="3">
    <source>
        <dbReference type="EMBL" id="MEY9316136.1"/>
    </source>
</evidence>
<dbReference type="InterPro" id="IPR029069">
    <property type="entry name" value="HotDog_dom_sf"/>
</dbReference>
<dbReference type="PANTHER" id="PTHR30272:SF1">
    <property type="entry name" value="3-HYDROXYACYL-[ACYL-CARRIER-PROTEIN] DEHYDRATASE"/>
    <property type="match status" value="1"/>
</dbReference>
<dbReference type="EC" id="4.2.1.59" evidence="2"/>
<evidence type="ECO:0000313" key="2">
    <source>
        <dbReference type="EMBL" id="MBP1298307.1"/>
    </source>
</evidence>
<name>A0A1E3EMZ6_BRAEL</name>
<dbReference type="GeneID" id="92955464"/>
<evidence type="ECO:0000256" key="1">
    <source>
        <dbReference type="ARBA" id="ARBA00023239"/>
    </source>
</evidence>
<keyword evidence="1 2" id="KW-0456">Lyase</keyword>
<accession>A0A1E3EMZ6</accession>
<dbReference type="EMBL" id="JAFICZ010000001">
    <property type="protein sequence ID" value="MBP1298307.1"/>
    <property type="molecule type" value="Genomic_DNA"/>
</dbReference>
<dbReference type="Pfam" id="PF07977">
    <property type="entry name" value="FabA"/>
    <property type="match status" value="1"/>
</dbReference>
<reference evidence="2" key="1">
    <citation type="submission" date="2021-02" db="EMBL/GenBank/DDBJ databases">
        <title>Genomic Encyclopedia of Type Strains, Phase IV (KMG-V): Genome sequencing to study the core and pangenomes of soil and plant-associated prokaryotes.</title>
        <authorList>
            <person name="Whitman W."/>
        </authorList>
    </citation>
    <scope>NUCLEOTIDE SEQUENCE</scope>
    <source>
        <strain evidence="2">USDA 406</strain>
    </source>
</reference>
<comment type="caution">
    <text evidence="2">The sequence shown here is derived from an EMBL/GenBank/DDBJ whole genome shotgun (WGS) entry which is preliminary data.</text>
</comment>
<gene>
    <name evidence="3" type="ORF">ABIF29_002935</name>
    <name evidence="2" type="ORF">JOH49_008060</name>
</gene>
<dbReference type="GO" id="GO:0019171">
    <property type="term" value="F:(3R)-hydroxyacyl-[acyl-carrier-protein] dehydratase activity"/>
    <property type="evidence" value="ECO:0007669"/>
    <property type="project" value="UniProtKB-EC"/>
</dbReference>
<dbReference type="InterPro" id="IPR013114">
    <property type="entry name" value="FabA_FabZ"/>
</dbReference>
<dbReference type="CDD" id="cd01288">
    <property type="entry name" value="FabZ"/>
    <property type="match status" value="1"/>
</dbReference>
<reference evidence="3 5" key="2">
    <citation type="submission" date="2024-07" db="EMBL/GenBank/DDBJ databases">
        <title>Genomic Encyclopedia of Type Strains, Phase V (KMG-V): Genome sequencing to study the core and pangenomes of soil and plant-associated prokaryotes.</title>
        <authorList>
            <person name="Whitman W."/>
        </authorList>
    </citation>
    <scope>NUCLEOTIDE SEQUENCE [LARGE SCALE GENOMIC DNA]</scope>
    <source>
        <strain evidence="3 5">USDA 415</strain>
    </source>
</reference>
<evidence type="ECO:0000313" key="5">
    <source>
        <dbReference type="Proteomes" id="UP001565471"/>
    </source>
</evidence>
<dbReference type="EMBL" id="JBGBZA010000002">
    <property type="protein sequence ID" value="MEY9316136.1"/>
    <property type="molecule type" value="Genomic_DNA"/>
</dbReference>